<evidence type="ECO:0000256" key="3">
    <source>
        <dbReference type="ARBA" id="ARBA00022679"/>
    </source>
</evidence>
<dbReference type="InterPro" id="IPR036554">
    <property type="entry name" value="GHMP_kinase_C_sf"/>
</dbReference>
<dbReference type="RefSeq" id="WP_045928091.1">
    <property type="nucleotide sequence ID" value="NZ_JBHSZS010000025.1"/>
</dbReference>
<dbReference type="UniPathway" id="UPA00057">
    <property type="reaction ID" value="UER00098"/>
</dbReference>
<dbReference type="GO" id="GO:0005829">
    <property type="term" value="C:cytosol"/>
    <property type="evidence" value="ECO:0007669"/>
    <property type="project" value="TreeGrafter"/>
</dbReference>
<dbReference type="Gene3D" id="3.30.70.890">
    <property type="entry name" value="GHMP kinase, C-terminal domain"/>
    <property type="match status" value="1"/>
</dbReference>
<sequence length="302" mass="32964">MKSSFLAHGKVILIGEHSVVYGYDALALPIKSLHIKTTVEPAEQMWMDTAHYQGPFFMSPSEYDGLKYVVKTMLTKAASKETLKITYTGEIPIERGLGSSATVALSTTRAMNAYFKLKLTEKEIMEITNHAEMINHGKASGLDAATVNSDYLVFFNQKDGPKSLKAKLDATLLIMDTGELGSTKKAVSQVQDLIVNVPVVKENIKELGKLADETKAAWLKKDAEKVGSYFNRAQEILHSFSLSTAKIDHLQKIALANGALGFKLSGSGLGGIVIALCQNHEDAVKIADKCQKIATNSWIEEI</sequence>
<dbReference type="OrthoDB" id="9764892at2"/>
<evidence type="ECO:0000256" key="9">
    <source>
        <dbReference type="ARBA" id="ARBA00029438"/>
    </source>
</evidence>
<evidence type="ECO:0000256" key="8">
    <source>
        <dbReference type="ARBA" id="ARBA00023098"/>
    </source>
</evidence>
<keyword evidence="8" id="KW-0443">Lipid metabolism</keyword>
<dbReference type="NCBIfam" id="TIGR00549">
    <property type="entry name" value="mevalon_kin"/>
    <property type="match status" value="1"/>
</dbReference>
<dbReference type="PANTHER" id="PTHR43290:SF2">
    <property type="entry name" value="MEVALONATE KINASE"/>
    <property type="match status" value="1"/>
</dbReference>
<organism evidence="12 13">
    <name type="scientific">Lactobacillus kullabergensis</name>
    <dbReference type="NCBI Taxonomy" id="1218493"/>
    <lineage>
        <taxon>Bacteria</taxon>
        <taxon>Bacillati</taxon>
        <taxon>Bacillota</taxon>
        <taxon>Bacilli</taxon>
        <taxon>Lactobacillales</taxon>
        <taxon>Lactobacillaceae</taxon>
        <taxon>Lactobacillus</taxon>
    </lineage>
</organism>
<dbReference type="EMBL" id="JXBY01000019">
    <property type="protein sequence ID" value="KJY55356.1"/>
    <property type="molecule type" value="Genomic_DNA"/>
</dbReference>
<keyword evidence="7" id="KW-0460">Magnesium</keyword>
<evidence type="ECO:0000259" key="11">
    <source>
        <dbReference type="Pfam" id="PF08544"/>
    </source>
</evidence>
<dbReference type="STRING" id="1218493.JF76_09910"/>
<keyword evidence="2" id="KW-0444">Lipid biosynthesis</keyword>
<dbReference type="GO" id="GO:0005524">
    <property type="term" value="F:ATP binding"/>
    <property type="evidence" value="ECO:0007669"/>
    <property type="project" value="UniProtKB-KW"/>
</dbReference>
<proteinExistence type="predicted"/>
<dbReference type="GO" id="GO:0004496">
    <property type="term" value="F:mevalonate kinase activity"/>
    <property type="evidence" value="ECO:0007669"/>
    <property type="project" value="InterPro"/>
</dbReference>
<keyword evidence="4" id="KW-0547">Nucleotide-binding</keyword>
<accession>A0A0F4LCS2</accession>
<gene>
    <name evidence="12" type="ORF">JF76_09910</name>
</gene>
<evidence type="ECO:0000256" key="1">
    <source>
        <dbReference type="ARBA" id="ARBA00022490"/>
    </source>
</evidence>
<dbReference type="Pfam" id="PF08544">
    <property type="entry name" value="GHMP_kinases_C"/>
    <property type="match status" value="1"/>
</dbReference>
<dbReference type="InterPro" id="IPR014721">
    <property type="entry name" value="Ribsml_uS5_D2-typ_fold_subgr"/>
</dbReference>
<dbReference type="SUPFAM" id="SSF55060">
    <property type="entry name" value="GHMP Kinase, C-terminal domain"/>
    <property type="match status" value="1"/>
</dbReference>
<dbReference type="AlphaFoldDB" id="A0A0F4LCS2"/>
<protein>
    <submittedName>
        <fullName evidence="12">GMP synthase, mevalonate kinase</fullName>
    </submittedName>
</protein>
<evidence type="ECO:0000256" key="5">
    <source>
        <dbReference type="ARBA" id="ARBA00022777"/>
    </source>
</evidence>
<name>A0A0F4LCS2_9LACO</name>
<dbReference type="SUPFAM" id="SSF54211">
    <property type="entry name" value="Ribosomal protein S5 domain 2-like"/>
    <property type="match status" value="1"/>
</dbReference>
<dbReference type="Gene3D" id="3.30.230.10">
    <property type="match status" value="1"/>
</dbReference>
<dbReference type="GO" id="GO:0019287">
    <property type="term" value="P:isopentenyl diphosphate biosynthetic process, mevalonate pathway"/>
    <property type="evidence" value="ECO:0007669"/>
    <property type="project" value="UniProtKB-UniPathway"/>
</dbReference>
<evidence type="ECO:0000256" key="2">
    <source>
        <dbReference type="ARBA" id="ARBA00022516"/>
    </source>
</evidence>
<dbReference type="Pfam" id="PF00288">
    <property type="entry name" value="GHMP_kinases_N"/>
    <property type="match status" value="1"/>
</dbReference>
<keyword evidence="1" id="KW-0963">Cytoplasm</keyword>
<evidence type="ECO:0000313" key="13">
    <source>
        <dbReference type="Proteomes" id="UP000033533"/>
    </source>
</evidence>
<evidence type="ECO:0000259" key="10">
    <source>
        <dbReference type="Pfam" id="PF00288"/>
    </source>
</evidence>
<evidence type="ECO:0000313" key="12">
    <source>
        <dbReference type="EMBL" id="KJY55356.1"/>
    </source>
</evidence>
<evidence type="ECO:0000256" key="6">
    <source>
        <dbReference type="ARBA" id="ARBA00022840"/>
    </source>
</evidence>
<dbReference type="PRINTS" id="PR00959">
    <property type="entry name" value="MEVGALKINASE"/>
</dbReference>
<dbReference type="Proteomes" id="UP000033533">
    <property type="component" value="Unassembled WGS sequence"/>
</dbReference>
<dbReference type="InterPro" id="IPR006205">
    <property type="entry name" value="Mev_gal_kin"/>
</dbReference>
<keyword evidence="5 12" id="KW-0418">Kinase</keyword>
<reference evidence="12 13" key="1">
    <citation type="submission" date="2014-12" db="EMBL/GenBank/DDBJ databases">
        <title>Comparative genomics of the lactic acid bacteria isolated from the honey bee gut.</title>
        <authorList>
            <person name="Ellegaard K.M."/>
            <person name="Tamarit D."/>
            <person name="Javelind E."/>
            <person name="Olofsson T."/>
            <person name="Andersson S.G."/>
            <person name="Vasquez A."/>
        </authorList>
    </citation>
    <scope>NUCLEOTIDE SEQUENCE [LARGE SCALE GENOMIC DNA]</scope>
    <source>
        <strain evidence="12 13">Biut2</strain>
    </source>
</reference>
<keyword evidence="3" id="KW-0808">Transferase</keyword>
<comment type="pathway">
    <text evidence="9">Isoprenoid biosynthesis; isopentenyl diphosphate biosynthesis via mevalonate pathway; isopentenyl diphosphate from (R)-mevalonate: step 1/3.</text>
</comment>
<dbReference type="InterPro" id="IPR013750">
    <property type="entry name" value="GHMP_kinase_C_dom"/>
</dbReference>
<dbReference type="PANTHER" id="PTHR43290">
    <property type="entry name" value="MEVALONATE KINASE"/>
    <property type="match status" value="1"/>
</dbReference>
<dbReference type="InterPro" id="IPR020568">
    <property type="entry name" value="Ribosomal_Su5_D2-typ_SF"/>
</dbReference>
<keyword evidence="6" id="KW-0067">ATP-binding</keyword>
<feature type="domain" description="GHMP kinase N-terminal" evidence="10">
    <location>
        <begin position="70"/>
        <end position="145"/>
    </location>
</feature>
<feature type="domain" description="GHMP kinase C-terminal" evidence="11">
    <location>
        <begin position="219"/>
        <end position="292"/>
    </location>
</feature>
<evidence type="ECO:0000256" key="4">
    <source>
        <dbReference type="ARBA" id="ARBA00022741"/>
    </source>
</evidence>
<dbReference type="InterPro" id="IPR006204">
    <property type="entry name" value="GHMP_kinase_N_dom"/>
</dbReference>
<evidence type="ECO:0000256" key="7">
    <source>
        <dbReference type="ARBA" id="ARBA00022842"/>
    </source>
</evidence>
<dbReference type="HOGENOM" id="CLU_017814_0_0_9"/>
<comment type="caution">
    <text evidence="12">The sequence shown here is derived from an EMBL/GenBank/DDBJ whole genome shotgun (WGS) entry which is preliminary data.</text>
</comment>
<dbReference type="PATRIC" id="fig|1218493.3.peg.1043"/>